<feature type="region of interest" description="Disordered" evidence="2">
    <location>
        <begin position="724"/>
        <end position="786"/>
    </location>
</feature>
<dbReference type="Proteomes" id="UP000256970">
    <property type="component" value="Unassembled WGS sequence"/>
</dbReference>
<dbReference type="Gene3D" id="2.130.10.10">
    <property type="entry name" value="YVTN repeat-like/Quinoprotein amine dehydrogenase"/>
    <property type="match status" value="4"/>
</dbReference>
<feature type="region of interest" description="Disordered" evidence="2">
    <location>
        <begin position="2210"/>
        <end position="2244"/>
    </location>
</feature>
<feature type="compositionally biased region" description="Low complexity" evidence="2">
    <location>
        <begin position="1544"/>
        <end position="1561"/>
    </location>
</feature>
<feature type="compositionally biased region" description="Polar residues" evidence="2">
    <location>
        <begin position="769"/>
        <end position="786"/>
    </location>
</feature>
<keyword evidence="4" id="KW-1185">Reference proteome</keyword>
<feature type="repeat" description="WD" evidence="1">
    <location>
        <begin position="118"/>
        <end position="162"/>
    </location>
</feature>
<organism evidence="3 4">
    <name type="scientific">Tetradesmus obliquus</name>
    <name type="common">Green alga</name>
    <name type="synonym">Acutodesmus obliquus</name>
    <dbReference type="NCBI Taxonomy" id="3088"/>
    <lineage>
        <taxon>Eukaryota</taxon>
        <taxon>Viridiplantae</taxon>
        <taxon>Chlorophyta</taxon>
        <taxon>core chlorophytes</taxon>
        <taxon>Chlorophyceae</taxon>
        <taxon>CS clade</taxon>
        <taxon>Sphaeropleales</taxon>
        <taxon>Scenedesmaceae</taxon>
        <taxon>Tetradesmus</taxon>
    </lineage>
</organism>
<dbReference type="PROSITE" id="PS50082">
    <property type="entry name" value="WD_REPEATS_2"/>
    <property type="match status" value="2"/>
</dbReference>
<feature type="compositionally biased region" description="Low complexity" evidence="2">
    <location>
        <begin position="1285"/>
        <end position="1312"/>
    </location>
</feature>
<dbReference type="InterPro" id="IPR011047">
    <property type="entry name" value="Quinoprotein_ADH-like_sf"/>
</dbReference>
<name>A0A383V7B3_TETOB</name>
<dbReference type="Pfam" id="PF00400">
    <property type="entry name" value="WD40"/>
    <property type="match status" value="3"/>
</dbReference>
<feature type="compositionally biased region" description="Low complexity" evidence="2">
    <location>
        <begin position="812"/>
        <end position="833"/>
    </location>
</feature>
<feature type="compositionally biased region" description="Polar residues" evidence="2">
    <location>
        <begin position="1049"/>
        <end position="1059"/>
    </location>
</feature>
<accession>A0A383V7B3</accession>
<reference evidence="3 4" key="1">
    <citation type="submission" date="2016-10" db="EMBL/GenBank/DDBJ databases">
        <authorList>
            <person name="Cai Z."/>
        </authorList>
    </citation>
    <scope>NUCLEOTIDE SEQUENCE [LARGE SCALE GENOMIC DNA]</scope>
</reference>
<dbReference type="EMBL" id="FNXT01000088">
    <property type="protein sequence ID" value="SZX60682.1"/>
    <property type="molecule type" value="Genomic_DNA"/>
</dbReference>
<feature type="repeat" description="WD" evidence="1">
    <location>
        <begin position="665"/>
        <end position="698"/>
    </location>
</feature>
<evidence type="ECO:0000313" key="3">
    <source>
        <dbReference type="EMBL" id="SZX60682.1"/>
    </source>
</evidence>
<feature type="region of interest" description="Disordered" evidence="2">
    <location>
        <begin position="2024"/>
        <end position="2065"/>
    </location>
</feature>
<evidence type="ECO:0000313" key="4">
    <source>
        <dbReference type="Proteomes" id="UP000256970"/>
    </source>
</evidence>
<feature type="compositionally biased region" description="Polar residues" evidence="2">
    <location>
        <begin position="1102"/>
        <end position="1115"/>
    </location>
</feature>
<feature type="compositionally biased region" description="Low complexity" evidence="2">
    <location>
        <begin position="2216"/>
        <end position="2244"/>
    </location>
</feature>
<feature type="compositionally biased region" description="Low complexity" evidence="2">
    <location>
        <begin position="1832"/>
        <end position="1846"/>
    </location>
</feature>
<feature type="compositionally biased region" description="Pro residues" evidence="2">
    <location>
        <begin position="1260"/>
        <end position="1269"/>
    </location>
</feature>
<dbReference type="STRING" id="3088.A0A383V7B3"/>
<proteinExistence type="predicted"/>
<feature type="compositionally biased region" description="Low complexity" evidence="2">
    <location>
        <begin position="746"/>
        <end position="768"/>
    </location>
</feature>
<feature type="region of interest" description="Disordered" evidence="2">
    <location>
        <begin position="2113"/>
        <end position="2138"/>
    </location>
</feature>
<feature type="compositionally biased region" description="Polar residues" evidence="2">
    <location>
        <begin position="1706"/>
        <end position="1721"/>
    </location>
</feature>
<feature type="compositionally biased region" description="Low complexity" evidence="2">
    <location>
        <begin position="2116"/>
        <end position="2138"/>
    </location>
</feature>
<feature type="region of interest" description="Disordered" evidence="2">
    <location>
        <begin position="2303"/>
        <end position="2345"/>
    </location>
</feature>
<feature type="region of interest" description="Disordered" evidence="2">
    <location>
        <begin position="1030"/>
        <end position="1133"/>
    </location>
</feature>
<feature type="region of interest" description="Disordered" evidence="2">
    <location>
        <begin position="874"/>
        <end position="926"/>
    </location>
</feature>
<dbReference type="PANTHER" id="PTHR45589:SF1">
    <property type="entry name" value="WD REPEAT DOMAIN 62, ISOFORM G"/>
    <property type="match status" value="1"/>
</dbReference>
<feature type="compositionally biased region" description="Low complexity" evidence="2">
    <location>
        <begin position="1082"/>
        <end position="1091"/>
    </location>
</feature>
<dbReference type="InterPro" id="IPR052779">
    <property type="entry name" value="WDR62"/>
</dbReference>
<feature type="region of interest" description="Disordered" evidence="2">
    <location>
        <begin position="1490"/>
        <end position="1562"/>
    </location>
</feature>
<sequence>MAEIISTGGKWKQMVGGAPKVEQLQIDRVIGLSPPSSGTVAHSPSHADILAYPAGSFAVVYNSSSRQQLRLLRSTTSNAQLGCIAWSASGEHVAAGEAGSNPAILVWDWNSSKCLAELKAHKHSVACVRFSQTDGKLLLSAGGANDGMLSIWDWKAGSVLWRQNVAAELTSAVFTEDSSCVLALGKGIFKAWSVSSTSQAGAGRGKAAAAGSSSSLSLTPRPVTLRELQGSRFVDVAVAPSPPQQPPGSNGVYALVATGVLVLMRPTGRVIDKSVNLQVRAAYALAAGATQVAAACAQGVVRLFSCKSLAFRATLPRFVARGQGPAAGAGAAAEEGFPDARACSFRPETEQQLVVVYADMSMIVWDIQDLKKITCLQTLAAHSSCIWDICPITAPVFSMAGLQQQQQQPSRCATCAADGTVRFWNLSADAPPGTGRLLPAAVDAQGRPSGQLRCMRISTDGRHICVGDQAGTLRVFDSVTLKLLLQQEAHDCEVLCLDYSPLMQGGSCLAASGSRDTLIHVFDVQAGYVLLQTLDEHSAAVTGVRFTAGGKGLVSCGADRSIIFRVLGGNSSSAAYHIETLPHSMLFDLVVDPLDQYVFTTGQDGLLRQWDVATGSLQRTLAPEAGAGEPIKLYIDSGGVVLICCHADGCLRLYHLATGQLLWRAWGHSEMVAAASLSSDLTKMVSVGGDGCVIVWKLPEQLVQEVQAAVRRVAAAKLHLDAVGQQQQGQQVPGHLDGAPSARQMAWSASPAAAGASSPGIADASPASNPGSSSTPLGTCPSSDSGMASALLRVRQGKPLVSTDKLPKWARSPSSPISGSASPAASGSGQAQQQKPLFNRWFGGRQQPSKNKWLAAQKADDGGDGACRRLSLESKSSTHDGGSENQPGAPDAAGTLHQTSSGSGQLEPQQQHEDEDDQQMPGWPQDDDMVVIQDWDDSSLAQYDDALDAATAAPPPAAGAADGAATHVTGGERVARDLFKEHFSSLGDAGPAPAPEGGSQRLRTQDLRQSLSAMFKAGRASLGGLLPLRSQPVSSAGGSSIPARHDTSSSEAYTCSTTAEAGAAASPLRVSTEDEEVHAAEKQAAAAVAAAGPPEVQPLLPPSSNGGLSAASSTSHLEDEQLPSGQASPKRRWRVGKMDAELAGMRERLASLQALYQQQMLQRQLSPRRGRSFGSTDEHMQAAQQAVTAEAREAKRGRFASDDGGLAAKALQVAVAAGSNSSDRDVVPSGKSANSSGAAAGGSKLKQEGAVDVDAAALPEQPPLPPGPVPAAALSKVAADKADPVPHAVPAPAADSTAATAPPATAAEAVAEQSQDELVSNPLYSPASAAGEGPSSPEPAAGVQAASPSLLAQLLADSPDVPSPAAARSPSIDSTATAAAAGARGVPTPLNMTAVLDAAAAAAASPGRQGSGSAPGSSCTSPALPQSPASLLQQLHASSHLSDSVYRVSIGNSITAANNSASLGGVPRSDSPTKWSLSLQVPHADAPAFSASRLSPSGGSILSRTAQTPVAAAAATDDGQQKEQAELQSTEQQQQPEPERPHRQSANGTAEAAATAEASNGLQVSDAAVREGVTITPHGQHVVWPGWGADGAWEGLTPSPGSSGVAPKLAATFDSAVTPTAAAAAEGEESGLAAEMSAISAESSAAVVVAEEPKFWLQQNPCYDMTPIGSTPGSAVASSNGRTSSWAAQVETIAEAVADVAGLPASCSSPPSVATANDSLDAQQQQQQQSEHEGQQMQQQAMHGAETCNAAHQQQQEEPQDAVQEQSLQHSQQQPAEQEQEQLPVTPVHVGAQRQTFMGSPVATPPRQSQQQDEPFFAEVQSESSFATGADSLPMSPTSSLTPPSSGKAKTRSQARREKAAAKAAAKAAKAAAAEQERQAAGLSSPGGGMMSLLQRIKRTMPSIKHRPGSGSGSSCTGGKAVSTASPVKDSPRDSSASCNGQYLSSSATSRPLPATQPFEETLPLGSWGHEVAHHHQQQQQQQQQGHRESAASDSAAGGVSLDDVCLDMVHEHAQEQGAAVLPVPEQDPGQQHSAAPQQQPARASVPADEAAVSSPAGASGAAAGRSSTAAQMAATMEQFRQSAQQMQQLWMQLQSLSLDSSEAGKLQQMLTPHKAGATATAPGADGSALTGQGSSSQQLSAEPVQLVKQMVQEEVLQTIYGLHAAVTGMPSSATGGLLQGGAALSAAGHGSPPRTPATATTASPLQPWQMHSVCSSQQQQQQQLQQLLSTPDSAGPPSCSSGAAGRASYSFGFAAAGGAAAAAAEVVPSSPALSVYSQTGVSLEALTSRICEQYTETLLQKLEERRQQKKKQERTPSPTKQQRRQAQQQQRQKQHEQEQSAAST</sequence>
<dbReference type="SUPFAM" id="SSF50998">
    <property type="entry name" value="Quinoprotein alcohol dehydrogenase-like"/>
    <property type="match status" value="1"/>
</dbReference>
<feature type="region of interest" description="Disordered" evidence="2">
    <location>
        <begin position="1405"/>
        <end position="1426"/>
    </location>
</feature>
<feature type="compositionally biased region" description="Low complexity" evidence="2">
    <location>
        <begin position="2029"/>
        <end position="2065"/>
    </location>
</feature>
<evidence type="ECO:0000256" key="2">
    <source>
        <dbReference type="SAM" id="MobiDB-lite"/>
    </source>
</evidence>
<evidence type="ECO:0000256" key="1">
    <source>
        <dbReference type="PROSITE-ProRule" id="PRU00221"/>
    </source>
</evidence>
<protein>
    <recommendedName>
        <fullName evidence="5">Anaphase-promoting complex subunit 4 WD40 domain-containing protein</fullName>
    </recommendedName>
</protein>
<feature type="compositionally biased region" description="Polar residues" evidence="2">
    <location>
        <begin position="1934"/>
        <end position="1950"/>
    </location>
</feature>
<feature type="region of interest" description="Disordered" evidence="2">
    <location>
        <begin position="1798"/>
        <end position="1890"/>
    </location>
</feature>
<feature type="compositionally biased region" description="Low complexity" evidence="2">
    <location>
        <begin position="1862"/>
        <end position="1884"/>
    </location>
</feature>
<feature type="compositionally biased region" description="Low complexity" evidence="2">
    <location>
        <begin position="1229"/>
        <end position="1244"/>
    </location>
</feature>
<feature type="compositionally biased region" description="Low complexity" evidence="2">
    <location>
        <begin position="1722"/>
        <end position="1784"/>
    </location>
</feature>
<feature type="region of interest" description="Disordered" evidence="2">
    <location>
        <begin position="2185"/>
        <end position="2204"/>
    </location>
</feature>
<dbReference type="SMART" id="SM00320">
    <property type="entry name" value="WD40"/>
    <property type="match status" value="10"/>
</dbReference>
<dbReference type="InterPro" id="IPR001680">
    <property type="entry name" value="WD40_rpt"/>
</dbReference>
<feature type="region of interest" description="Disordered" evidence="2">
    <location>
        <begin position="1903"/>
        <end position="1998"/>
    </location>
</feature>
<feature type="compositionally biased region" description="Low complexity" evidence="2">
    <location>
        <begin position="1325"/>
        <end position="1381"/>
    </location>
</feature>
<feature type="region of interest" description="Disordered" evidence="2">
    <location>
        <begin position="1706"/>
        <end position="1784"/>
    </location>
</feature>
<gene>
    <name evidence="3" type="ORF">BQ4739_LOCUS1211</name>
</gene>
<keyword evidence="1" id="KW-0853">WD repeat</keyword>
<dbReference type="InterPro" id="IPR015943">
    <property type="entry name" value="WD40/YVTN_repeat-like_dom_sf"/>
</dbReference>
<feature type="compositionally biased region" description="Low complexity" evidence="2">
    <location>
        <begin position="1526"/>
        <end position="1536"/>
    </location>
</feature>
<feature type="region of interest" description="Disordered" evidence="2">
    <location>
        <begin position="798"/>
        <end position="833"/>
    </location>
</feature>
<dbReference type="PANTHER" id="PTHR45589">
    <property type="entry name" value="WD REPEAT DOMAIN 62, ISOFORM G"/>
    <property type="match status" value="1"/>
</dbReference>
<feature type="region of interest" description="Disordered" evidence="2">
    <location>
        <begin position="1217"/>
        <end position="1381"/>
    </location>
</feature>
<evidence type="ECO:0008006" key="5">
    <source>
        <dbReference type="Google" id="ProtNLM"/>
    </source>
</evidence>
<feature type="compositionally biased region" description="Polar residues" evidence="2">
    <location>
        <begin position="1492"/>
        <end position="1508"/>
    </location>
</feature>